<dbReference type="eggNOG" id="COG1215">
    <property type="taxonomic scope" value="Bacteria"/>
</dbReference>
<dbReference type="EMBL" id="CP002584">
    <property type="protein sequence ID" value="ADZ78362.1"/>
    <property type="molecule type" value="Genomic_DNA"/>
</dbReference>
<dbReference type="CDD" id="cd00761">
    <property type="entry name" value="Glyco_tranf_GTA_type"/>
    <property type="match status" value="1"/>
</dbReference>
<dbReference type="HOGENOM" id="CLU_936594_0_0_10"/>
<organism evidence="2">
    <name type="scientific">Sphingobacterium sp. (strain 21)</name>
    <dbReference type="NCBI Taxonomy" id="743722"/>
    <lineage>
        <taxon>Bacteria</taxon>
        <taxon>Pseudomonadati</taxon>
        <taxon>Bacteroidota</taxon>
        <taxon>Sphingobacteriia</taxon>
        <taxon>Sphingobacteriales</taxon>
        <taxon>Sphingobacteriaceae</taxon>
        <taxon>Sphingobacterium</taxon>
    </lineage>
</organism>
<sequence>MISVIVPCYNCAPYLARAIESVLAQNHADYEIILVNNNSTDRTQDIINDYVLKYPAIISSYQENRRGATFARNLGLSVAKGQYVQFLDADDELEPEKFSRQLELMECSRAGLLLGSFTRIRRNGVKFELVNKYDHLWKSFAASQLGITSSNLYRAEDIRNVGGWNEQLSSCQEYDLLFNLLIRNIDVCYDVISSAKIHEVANSISRTTNKERTIEILAEYVKQRQQLKVYLKSQGKLDNKTETFIDLCIYRTLLGRKLHCKEFVVSQLNDLRLKVDIVNRFKLNLLYTVRALLNKI</sequence>
<dbReference type="AlphaFoldDB" id="F4C890"/>
<dbReference type="OrthoDB" id="927791at2"/>
<dbReference type="SUPFAM" id="SSF53448">
    <property type="entry name" value="Nucleotide-diphospho-sugar transferases"/>
    <property type="match status" value="1"/>
</dbReference>
<dbReference type="InterPro" id="IPR029044">
    <property type="entry name" value="Nucleotide-diphossugar_trans"/>
</dbReference>
<dbReference type="InterPro" id="IPR001173">
    <property type="entry name" value="Glyco_trans_2-like"/>
</dbReference>
<dbReference type="KEGG" id="shg:Sph21_1800"/>
<proteinExistence type="predicted"/>
<protein>
    <submittedName>
        <fullName evidence="2">Glycosyl transferase family 2</fullName>
    </submittedName>
</protein>
<dbReference type="STRING" id="743722.Sph21_1800"/>
<gene>
    <name evidence="2" type="ordered locus">Sph21_1800</name>
</gene>
<dbReference type="Pfam" id="PF00535">
    <property type="entry name" value="Glycos_transf_2"/>
    <property type="match status" value="1"/>
</dbReference>
<dbReference type="GO" id="GO:0016758">
    <property type="term" value="F:hexosyltransferase activity"/>
    <property type="evidence" value="ECO:0007669"/>
    <property type="project" value="UniProtKB-ARBA"/>
</dbReference>
<reference evidence="2" key="1">
    <citation type="submission" date="2011-03" db="EMBL/GenBank/DDBJ databases">
        <title>Complete sequence of Sphingobacterium sp. 21.</title>
        <authorList>
            <consortium name="US DOE Joint Genome Institute"/>
            <person name="Lucas S."/>
            <person name="Copeland A."/>
            <person name="Lapidus A."/>
            <person name="Cheng J.-F."/>
            <person name="Goodwin L."/>
            <person name="Pitluck S."/>
            <person name="Davenport K."/>
            <person name="Detter J.C."/>
            <person name="Han C."/>
            <person name="Tapia R."/>
            <person name="Land M."/>
            <person name="Hauser L."/>
            <person name="Kyrpides N."/>
            <person name="Ivanova N."/>
            <person name="Ovchinnikova G."/>
            <person name="Pagani I."/>
            <person name="Siebers A.K."/>
            <person name="Allgaier M."/>
            <person name="Thelen M.P."/>
            <person name="Hugenholtz P."/>
            <person name="Woyke T."/>
        </authorList>
    </citation>
    <scope>NUCLEOTIDE SEQUENCE</scope>
    <source>
        <strain evidence="2">21</strain>
    </source>
</reference>
<keyword evidence="2" id="KW-0808">Transferase</keyword>
<evidence type="ECO:0000313" key="2">
    <source>
        <dbReference type="EMBL" id="ADZ78362.1"/>
    </source>
</evidence>
<accession>F4C890</accession>
<evidence type="ECO:0000259" key="1">
    <source>
        <dbReference type="Pfam" id="PF00535"/>
    </source>
</evidence>
<name>F4C890_SPHS2</name>
<dbReference type="PANTHER" id="PTHR22916:SF3">
    <property type="entry name" value="UDP-GLCNAC:BETAGAL BETA-1,3-N-ACETYLGLUCOSAMINYLTRANSFERASE-LIKE PROTEIN 1"/>
    <property type="match status" value="1"/>
</dbReference>
<dbReference type="PANTHER" id="PTHR22916">
    <property type="entry name" value="GLYCOSYLTRANSFERASE"/>
    <property type="match status" value="1"/>
</dbReference>
<feature type="domain" description="Glycosyltransferase 2-like" evidence="1">
    <location>
        <begin position="3"/>
        <end position="135"/>
    </location>
</feature>
<dbReference type="Gene3D" id="3.90.550.10">
    <property type="entry name" value="Spore Coat Polysaccharide Biosynthesis Protein SpsA, Chain A"/>
    <property type="match status" value="1"/>
</dbReference>
<dbReference type="PATRIC" id="fig|743722.3.peg.1925"/>